<dbReference type="Proteomes" id="UP000179145">
    <property type="component" value="Chromosome"/>
</dbReference>
<evidence type="ECO:0000256" key="2">
    <source>
        <dbReference type="ARBA" id="ARBA00023239"/>
    </source>
</evidence>
<dbReference type="Pfam" id="PF01965">
    <property type="entry name" value="DJ-1_PfpI"/>
    <property type="match status" value="1"/>
</dbReference>
<evidence type="ECO:0000256" key="1">
    <source>
        <dbReference type="ARBA" id="ARBA00023016"/>
    </source>
</evidence>
<dbReference type="eggNOG" id="COG0693">
    <property type="taxonomic scope" value="Bacteria"/>
</dbReference>
<evidence type="ECO:0000256" key="3">
    <source>
        <dbReference type="ARBA" id="ARBA00038493"/>
    </source>
</evidence>
<dbReference type="InterPro" id="IPR050325">
    <property type="entry name" value="Prot/Nucl_acid_deglycase"/>
</dbReference>
<dbReference type="EMBL" id="CP014674">
    <property type="protein sequence ID" value="AOX18321.1"/>
    <property type="molecule type" value="Genomic_DNA"/>
</dbReference>
<evidence type="ECO:0000259" key="4">
    <source>
        <dbReference type="Pfam" id="PF01965"/>
    </source>
</evidence>
<dbReference type="GO" id="GO:0005737">
    <property type="term" value="C:cytoplasm"/>
    <property type="evidence" value="ECO:0007669"/>
    <property type="project" value="TreeGrafter"/>
</dbReference>
<organism evidence="5 6">
    <name type="scientific">Kozakia baliensis</name>
    <dbReference type="NCBI Taxonomy" id="153496"/>
    <lineage>
        <taxon>Bacteria</taxon>
        <taxon>Pseudomonadati</taxon>
        <taxon>Pseudomonadota</taxon>
        <taxon>Alphaproteobacteria</taxon>
        <taxon>Acetobacterales</taxon>
        <taxon>Acetobacteraceae</taxon>
        <taxon>Kozakia</taxon>
    </lineage>
</organism>
<dbReference type="CDD" id="cd03141">
    <property type="entry name" value="GATase1_Hsp31_like"/>
    <property type="match status" value="1"/>
</dbReference>
<sequence>MSATQKILVVVTSINEFEDVGYRTGLWLGELTHFWDELAQAGYHLDIVSPLGGMVPIDPESLIMAEMGAAMGLKGDLHRHYEDRGFMNRLKTTGKIADADVARYDAIYLTGGHGAMFDFPESAALAELVVAFYSAEKFVTAVCHGPAGLLRVKLPDGRYLIDGRKVTGFSWREEVAIKRDNAVPFSLEDELRKRGGDYSAAVLPFVGHVVVDDHLITGQNPASARGVGVALVKRLGRRLPA</sequence>
<dbReference type="InterPro" id="IPR029062">
    <property type="entry name" value="Class_I_gatase-like"/>
</dbReference>
<evidence type="ECO:0000313" key="5">
    <source>
        <dbReference type="EMBL" id="AOX18321.1"/>
    </source>
</evidence>
<dbReference type="OrthoDB" id="9792284at2"/>
<dbReference type="Gene3D" id="3.40.50.880">
    <property type="match status" value="1"/>
</dbReference>
<dbReference type="AlphaFoldDB" id="A0A1D8UXI9"/>
<dbReference type="GO" id="GO:0019243">
    <property type="term" value="P:methylglyoxal catabolic process to D-lactate via S-lactoyl-glutathione"/>
    <property type="evidence" value="ECO:0007669"/>
    <property type="project" value="TreeGrafter"/>
</dbReference>
<protein>
    <submittedName>
        <fullName evidence="5">Thiamine biosynthesis protein ThiJ</fullName>
    </submittedName>
</protein>
<keyword evidence="1" id="KW-0346">Stress response</keyword>
<dbReference type="GO" id="GO:0019172">
    <property type="term" value="F:glyoxalase III activity"/>
    <property type="evidence" value="ECO:0007669"/>
    <property type="project" value="TreeGrafter"/>
</dbReference>
<dbReference type="STRING" id="153496.A0U89_12010"/>
<feature type="domain" description="DJ-1/PfpI" evidence="4">
    <location>
        <begin position="30"/>
        <end position="233"/>
    </location>
</feature>
<dbReference type="InterPro" id="IPR002818">
    <property type="entry name" value="DJ-1/PfpI"/>
</dbReference>
<name>A0A1D8UXI9_9PROT</name>
<proteinExistence type="inferred from homology"/>
<gene>
    <name evidence="5" type="ORF">A0U89_12010</name>
</gene>
<dbReference type="KEGG" id="kba:A0U89_12010"/>
<accession>A0A1D8UXI9</accession>
<dbReference type="PANTHER" id="PTHR48094">
    <property type="entry name" value="PROTEIN/NUCLEIC ACID DEGLYCASE DJ-1-RELATED"/>
    <property type="match status" value="1"/>
</dbReference>
<dbReference type="RefSeq" id="WP_070403816.1">
    <property type="nucleotide sequence ID" value="NZ_BJVW01000001.1"/>
</dbReference>
<dbReference type="SUPFAM" id="SSF52317">
    <property type="entry name" value="Class I glutamine amidotransferase-like"/>
    <property type="match status" value="1"/>
</dbReference>
<keyword evidence="6" id="KW-1185">Reference proteome</keyword>
<keyword evidence="2" id="KW-0456">Lyase</keyword>
<evidence type="ECO:0000313" key="6">
    <source>
        <dbReference type="Proteomes" id="UP000179145"/>
    </source>
</evidence>
<reference evidence="5 6" key="1">
    <citation type="journal article" date="2016" name="Microb. Cell Fact.">
        <title>Dissection of exopolysaccharide biosynthesis in Kozakia baliensis.</title>
        <authorList>
            <person name="Brandt J.U."/>
            <person name="Jakob F."/>
            <person name="Behr J."/>
            <person name="Geissler A.J."/>
            <person name="Vogel R.F."/>
        </authorList>
    </citation>
    <scope>NUCLEOTIDE SEQUENCE [LARGE SCALE GENOMIC DNA]</scope>
    <source>
        <strain evidence="5 6">DSM 14400</strain>
    </source>
</reference>
<dbReference type="PANTHER" id="PTHR48094:SF11">
    <property type="entry name" value="GLUTATHIONE-INDEPENDENT GLYOXALASE HSP31-RELATED"/>
    <property type="match status" value="1"/>
</dbReference>
<comment type="similarity">
    <text evidence="3">Belongs to the peptidase C56 family. HSP31-like subfamily.</text>
</comment>